<gene>
    <name evidence="4" type="ORF">C7450_104378</name>
</gene>
<keyword evidence="3" id="KW-1133">Transmembrane helix</keyword>
<evidence type="ECO:0000313" key="5">
    <source>
        <dbReference type="Proteomes" id="UP000248021"/>
    </source>
</evidence>
<comment type="caution">
    <text evidence="4">The sequence shown here is derived from an EMBL/GenBank/DDBJ whole genome shotgun (WGS) entry which is preliminary data.</text>
</comment>
<proteinExistence type="predicted"/>
<dbReference type="AlphaFoldDB" id="A0A2V3UAP0"/>
<feature type="transmembrane region" description="Helical" evidence="3">
    <location>
        <begin position="126"/>
        <end position="151"/>
    </location>
</feature>
<dbReference type="Proteomes" id="UP000248021">
    <property type="component" value="Unassembled WGS sequence"/>
</dbReference>
<keyword evidence="3" id="KW-0812">Transmembrane</keyword>
<keyword evidence="3" id="KW-0472">Membrane</keyword>
<evidence type="ECO:0000256" key="1">
    <source>
        <dbReference type="SAM" id="Coils"/>
    </source>
</evidence>
<evidence type="ECO:0000313" key="4">
    <source>
        <dbReference type="EMBL" id="PXW60324.1"/>
    </source>
</evidence>
<reference evidence="4 5" key="1">
    <citation type="submission" date="2018-05" db="EMBL/GenBank/DDBJ databases">
        <title>Genomic Encyclopedia of Type Strains, Phase IV (KMG-IV): sequencing the most valuable type-strain genomes for metagenomic binning, comparative biology and taxonomic classification.</title>
        <authorList>
            <person name="Goeker M."/>
        </authorList>
    </citation>
    <scope>NUCLEOTIDE SEQUENCE [LARGE SCALE GENOMIC DNA]</scope>
    <source>
        <strain evidence="4 5">DSM 6462</strain>
    </source>
</reference>
<sequence>MPHPPAAQPETRPAPPPPQPPAETRAAPPPHPAPQPAPRPAPPQPQSQSHAAPAQQAVPATQRPGLDQLARIEEKAARIEEKFARSEALMLRLEAQIEKSTGITGSLARQDDIAVVHDRVRRLPGYGALIVVAALAAVGGAVLAVILLRYAGGLGL</sequence>
<feature type="compositionally biased region" description="Low complexity" evidence="2">
    <location>
        <begin position="46"/>
        <end position="64"/>
    </location>
</feature>
<feature type="compositionally biased region" description="Pro residues" evidence="2">
    <location>
        <begin position="1"/>
        <end position="45"/>
    </location>
</feature>
<protein>
    <submittedName>
        <fullName evidence="4">Uncharacterized protein</fullName>
    </submittedName>
</protein>
<feature type="coiled-coil region" evidence="1">
    <location>
        <begin position="69"/>
        <end position="96"/>
    </location>
</feature>
<organism evidence="4 5">
    <name type="scientific">Chelatococcus asaccharovorans</name>
    <dbReference type="NCBI Taxonomy" id="28210"/>
    <lineage>
        <taxon>Bacteria</taxon>
        <taxon>Pseudomonadati</taxon>
        <taxon>Pseudomonadota</taxon>
        <taxon>Alphaproteobacteria</taxon>
        <taxon>Hyphomicrobiales</taxon>
        <taxon>Chelatococcaceae</taxon>
        <taxon>Chelatococcus</taxon>
    </lineage>
</organism>
<name>A0A2V3UAP0_9HYPH</name>
<dbReference type="EMBL" id="QJJK01000004">
    <property type="protein sequence ID" value="PXW60324.1"/>
    <property type="molecule type" value="Genomic_DNA"/>
</dbReference>
<keyword evidence="1" id="KW-0175">Coiled coil</keyword>
<keyword evidence="5" id="KW-1185">Reference proteome</keyword>
<feature type="region of interest" description="Disordered" evidence="2">
    <location>
        <begin position="1"/>
        <end position="68"/>
    </location>
</feature>
<evidence type="ECO:0000256" key="3">
    <source>
        <dbReference type="SAM" id="Phobius"/>
    </source>
</evidence>
<evidence type="ECO:0000256" key="2">
    <source>
        <dbReference type="SAM" id="MobiDB-lite"/>
    </source>
</evidence>
<accession>A0A2V3UAP0</accession>